<organism evidence="1">
    <name type="scientific">marine sediment metagenome</name>
    <dbReference type="NCBI Taxonomy" id="412755"/>
    <lineage>
        <taxon>unclassified sequences</taxon>
        <taxon>metagenomes</taxon>
        <taxon>ecological metagenomes</taxon>
    </lineage>
</organism>
<reference evidence="1" key="1">
    <citation type="journal article" date="2015" name="Nature">
        <title>Complex archaea that bridge the gap between prokaryotes and eukaryotes.</title>
        <authorList>
            <person name="Spang A."/>
            <person name="Saw J.H."/>
            <person name="Jorgensen S.L."/>
            <person name="Zaremba-Niedzwiedzka K."/>
            <person name="Martijn J."/>
            <person name="Lind A.E."/>
            <person name="van Eijk R."/>
            <person name="Schleper C."/>
            <person name="Guy L."/>
            <person name="Ettema T.J."/>
        </authorList>
    </citation>
    <scope>NUCLEOTIDE SEQUENCE</scope>
</reference>
<evidence type="ECO:0000313" key="1">
    <source>
        <dbReference type="EMBL" id="KKN66054.1"/>
    </source>
</evidence>
<proteinExistence type="predicted"/>
<comment type="caution">
    <text evidence="1">The sequence shown here is derived from an EMBL/GenBank/DDBJ whole genome shotgun (WGS) entry which is preliminary data.</text>
</comment>
<name>A0A0F9SG69_9ZZZZ</name>
<accession>A0A0F9SG69</accession>
<protein>
    <submittedName>
        <fullName evidence="1">Uncharacterized protein</fullName>
    </submittedName>
</protein>
<gene>
    <name evidence="1" type="ORF">LCGC14_0475320</name>
</gene>
<dbReference type="AlphaFoldDB" id="A0A0F9SG69"/>
<dbReference type="EMBL" id="LAZR01000511">
    <property type="protein sequence ID" value="KKN66054.1"/>
    <property type="molecule type" value="Genomic_DNA"/>
</dbReference>
<sequence>MTFPFVGQVEMRFDRLVLVLRDREQFDTYINRTFKENDKVWVTVELPHKDRTWEQFKYLFSCVYPFMAESIGCTVTEIDGIMKKRLLTVNKDTPLEYVKNKTDLNRAELAEYIDGVRREAAGMGIETADPT</sequence>